<dbReference type="PANTHER" id="PTHR33744:SF1">
    <property type="entry name" value="DNA-BINDING TRANSCRIPTIONAL ACTIVATOR ADER"/>
    <property type="match status" value="1"/>
</dbReference>
<dbReference type="EMBL" id="CP018082">
    <property type="protein sequence ID" value="APE37082.1"/>
    <property type="molecule type" value="Genomic_DNA"/>
</dbReference>
<reference evidence="5" key="1">
    <citation type="submission" date="2016-11" db="EMBL/GenBank/DDBJ databases">
        <authorList>
            <person name="Jaros S."/>
            <person name="Januszkiewicz K."/>
            <person name="Wedrychowicz H."/>
        </authorList>
    </citation>
    <scope>NUCLEOTIDE SEQUENCE [LARGE SCALE GENOMIC DNA]</scope>
    <source>
        <strain evidence="5">Y48</strain>
    </source>
</reference>
<dbReference type="Pfam" id="PF14361">
    <property type="entry name" value="RsbRD_N"/>
    <property type="match status" value="1"/>
</dbReference>
<feature type="domain" description="RsbT co-antagonist protein RsbRD N-terminal" evidence="3">
    <location>
        <begin position="30"/>
        <end position="165"/>
    </location>
</feature>
<keyword evidence="6" id="KW-1185">Reference proteome</keyword>
<name>A0A1J0VYK0_9NOCA</name>
<dbReference type="Pfam" id="PF13556">
    <property type="entry name" value="HTH_30"/>
    <property type="match status" value="1"/>
</dbReference>
<dbReference type="InterPro" id="IPR042070">
    <property type="entry name" value="PucR_C-HTH_sf"/>
</dbReference>
<evidence type="ECO:0000313" key="6">
    <source>
        <dbReference type="Proteomes" id="UP000183810"/>
    </source>
</evidence>
<comment type="similarity">
    <text evidence="1">Belongs to the CdaR family.</text>
</comment>
<dbReference type="InterPro" id="IPR051448">
    <property type="entry name" value="CdaR-like_regulators"/>
</dbReference>
<accession>A0A1J0VYK0</accession>
<dbReference type="InterPro" id="IPR041522">
    <property type="entry name" value="CdaR_GGDEF"/>
</dbReference>
<feature type="domain" description="CdaR GGDEF-like" evidence="4">
    <location>
        <begin position="194"/>
        <end position="297"/>
    </location>
</feature>
<sequence>MLAMNRDDRFDARVREFVATQSEPVAFGQWVDRIVLRVQDAVPAMAADPYLTGVIRRSAESQWRAFLASMNQPEQDVPMVPAAAEMAVEIARRGRTLPDLFQVYRIARRGVWEHITGVLVEQAADAESTAFLIFFWDRASQWIDAVVESSAALFEDERDQVRLGEAAQKLETVREILDRRSMANPRDLSDALNGHPISGYNTALMLSASSADRVSELRAVAFELAKFAGARNPLIVNPGGRDLWVWLSTVKEPSLDQLVTAQPDLTARGIRVAVGAPGEGVEGFRQSHSEARHAQKIAAAAKNLANPLYFPNVEALVMLWQSSEQAVRFVQRTLGDLYKNDEAMNRLRQTARVTLGVGSVEKAAAVLIVHKNTVRYRLSQIEKILGRDLNEAPVAIALALDYHDAFLTGDE</sequence>
<dbReference type="KEGG" id="nsl:BOX37_27685"/>
<evidence type="ECO:0000313" key="5">
    <source>
        <dbReference type="EMBL" id="APE37082.1"/>
    </source>
</evidence>
<organism evidence="5 6">
    <name type="scientific">Nocardia mangyaensis</name>
    <dbReference type="NCBI Taxonomy" id="2213200"/>
    <lineage>
        <taxon>Bacteria</taxon>
        <taxon>Bacillati</taxon>
        <taxon>Actinomycetota</taxon>
        <taxon>Actinomycetes</taxon>
        <taxon>Mycobacteriales</taxon>
        <taxon>Nocardiaceae</taxon>
        <taxon>Nocardia</taxon>
    </lineage>
</organism>
<dbReference type="InterPro" id="IPR025751">
    <property type="entry name" value="RsbRD_N_dom"/>
</dbReference>
<dbReference type="Proteomes" id="UP000183810">
    <property type="component" value="Chromosome"/>
</dbReference>
<proteinExistence type="inferred from homology"/>
<dbReference type="Pfam" id="PF17853">
    <property type="entry name" value="GGDEF_2"/>
    <property type="match status" value="1"/>
</dbReference>
<evidence type="ECO:0000256" key="1">
    <source>
        <dbReference type="ARBA" id="ARBA00006754"/>
    </source>
</evidence>
<protein>
    <recommendedName>
        <fullName evidence="7">PucR family transcriptional regulator</fullName>
    </recommendedName>
</protein>
<dbReference type="AlphaFoldDB" id="A0A1J0VYK0"/>
<gene>
    <name evidence="5" type="ORF">BOX37_27685</name>
</gene>
<evidence type="ECO:0008006" key="7">
    <source>
        <dbReference type="Google" id="ProtNLM"/>
    </source>
</evidence>
<dbReference type="PANTHER" id="PTHR33744">
    <property type="entry name" value="CARBOHYDRATE DIACID REGULATOR"/>
    <property type="match status" value="1"/>
</dbReference>
<evidence type="ECO:0000259" key="4">
    <source>
        <dbReference type="Pfam" id="PF17853"/>
    </source>
</evidence>
<dbReference type="InterPro" id="IPR025736">
    <property type="entry name" value="PucR_C-HTH_dom"/>
</dbReference>
<dbReference type="Gene3D" id="1.10.10.2840">
    <property type="entry name" value="PucR C-terminal helix-turn-helix domain"/>
    <property type="match status" value="1"/>
</dbReference>
<evidence type="ECO:0000259" key="2">
    <source>
        <dbReference type="Pfam" id="PF13556"/>
    </source>
</evidence>
<feature type="domain" description="PucR C-terminal helix-turn-helix" evidence="2">
    <location>
        <begin position="347"/>
        <end position="401"/>
    </location>
</feature>
<evidence type="ECO:0000259" key="3">
    <source>
        <dbReference type="Pfam" id="PF14361"/>
    </source>
</evidence>